<protein>
    <submittedName>
        <fullName evidence="1">Uncharacterized protein</fullName>
    </submittedName>
</protein>
<reference evidence="2" key="1">
    <citation type="journal article" date="2019" name="Int. J. Syst. Evol. Microbiol.">
        <title>The Global Catalogue of Microorganisms (GCM) 10K type strain sequencing project: providing services to taxonomists for standard genome sequencing and annotation.</title>
        <authorList>
            <consortium name="The Broad Institute Genomics Platform"/>
            <consortium name="The Broad Institute Genome Sequencing Center for Infectious Disease"/>
            <person name="Wu L."/>
            <person name="Ma J."/>
        </authorList>
    </citation>
    <scope>NUCLEOTIDE SEQUENCE [LARGE SCALE GENOMIC DNA]</scope>
    <source>
        <strain evidence="2">CGMCC 1.15774</strain>
    </source>
</reference>
<dbReference type="RefSeq" id="WP_379762788.1">
    <property type="nucleotide sequence ID" value="NZ_JBHSCL010000004.1"/>
</dbReference>
<proteinExistence type="predicted"/>
<dbReference type="Proteomes" id="UP001595841">
    <property type="component" value="Unassembled WGS sequence"/>
</dbReference>
<sequence length="144" mass="16680">MKDLKDYTEAFTIALNCTMYDFKIKPFNEKSSAGPMISQYKDRAYLVYNLDDLYQYAEDCITDPDLAMFLRPGDVSELMEFAYTTTEFYNKLLDLLDKDEKQELSLLLGIHNATGEDFWYMCYEFGDSVLYGKAVYAAGLTFDL</sequence>
<evidence type="ECO:0000313" key="1">
    <source>
        <dbReference type="EMBL" id="MFC4219398.1"/>
    </source>
</evidence>
<evidence type="ECO:0000313" key="2">
    <source>
        <dbReference type="Proteomes" id="UP001595841"/>
    </source>
</evidence>
<keyword evidence="2" id="KW-1185">Reference proteome</keyword>
<comment type="caution">
    <text evidence="1">The sequence shown here is derived from an EMBL/GenBank/DDBJ whole genome shotgun (WGS) entry which is preliminary data.</text>
</comment>
<gene>
    <name evidence="1" type="ORF">ACFOWS_04600</name>
</gene>
<dbReference type="EMBL" id="JBHSCL010000004">
    <property type="protein sequence ID" value="MFC4219398.1"/>
    <property type="molecule type" value="Genomic_DNA"/>
</dbReference>
<organism evidence="1 2">
    <name type="scientific">Flagellimonas marina</name>
    <dbReference type="NCBI Taxonomy" id="1775168"/>
    <lineage>
        <taxon>Bacteria</taxon>
        <taxon>Pseudomonadati</taxon>
        <taxon>Bacteroidota</taxon>
        <taxon>Flavobacteriia</taxon>
        <taxon>Flavobacteriales</taxon>
        <taxon>Flavobacteriaceae</taxon>
        <taxon>Flagellimonas</taxon>
    </lineage>
</organism>
<accession>A0ABV8PGS5</accession>
<name>A0ABV8PGS5_9FLAO</name>